<reference evidence="2 3" key="1">
    <citation type="submission" date="2022-07" db="EMBL/GenBank/DDBJ databases">
        <title>Methylomonas rivi sp. nov., Methylomonas rosea sp. nov., Methylomonas aureus sp. nov. and Methylomonas subterranea sp. nov., four novel methanotrophs isolated from a freshwater creek and the deep terrestrial subsurface.</title>
        <authorList>
            <person name="Abin C."/>
            <person name="Sankaranarayanan K."/>
            <person name="Garner C."/>
            <person name="Sindelar R."/>
            <person name="Kotary K."/>
            <person name="Garner R."/>
            <person name="Barclay S."/>
            <person name="Lawson P."/>
            <person name="Krumholz L."/>
        </authorList>
    </citation>
    <scope>NUCLEOTIDE SEQUENCE [LARGE SCALE GENOMIC DNA]</scope>
    <source>
        <strain evidence="2 3">WSC-6</strain>
    </source>
</reference>
<gene>
    <name evidence="2" type="ORF">NP596_20365</name>
</gene>
<dbReference type="Gene3D" id="3.50.50.100">
    <property type="match status" value="1"/>
</dbReference>
<feature type="transmembrane region" description="Helical" evidence="1">
    <location>
        <begin position="58"/>
        <end position="80"/>
    </location>
</feature>
<feature type="non-terminal residue" evidence="2">
    <location>
        <position position="1"/>
    </location>
</feature>
<keyword evidence="1" id="KW-0812">Transmembrane</keyword>
<evidence type="ECO:0000313" key="2">
    <source>
        <dbReference type="EMBL" id="MCQ8130820.1"/>
    </source>
</evidence>
<organism evidence="2 3">
    <name type="scientific">Methylomonas rivi</name>
    <dbReference type="NCBI Taxonomy" id="2952226"/>
    <lineage>
        <taxon>Bacteria</taxon>
        <taxon>Pseudomonadati</taxon>
        <taxon>Pseudomonadota</taxon>
        <taxon>Gammaproteobacteria</taxon>
        <taxon>Methylococcales</taxon>
        <taxon>Methylococcaceae</taxon>
        <taxon>Methylomonas</taxon>
    </lineage>
</organism>
<accession>A0ABT1UBU3</accession>
<evidence type="ECO:0000313" key="3">
    <source>
        <dbReference type="Proteomes" id="UP001524586"/>
    </source>
</evidence>
<protein>
    <submittedName>
        <fullName evidence="2">FAD-dependent oxidoreductase</fullName>
    </submittedName>
</protein>
<proteinExistence type="predicted"/>
<dbReference type="EMBL" id="JANIBK010000233">
    <property type="protein sequence ID" value="MCQ8130820.1"/>
    <property type="molecule type" value="Genomic_DNA"/>
</dbReference>
<sequence length="114" mass="12390">WAGHGGNVPPRAQAAHQQASTVAKTIVNRLKGKPAVPFVYHDYGSLVSLGKFSTVGSLMGSLMGTVSVGGFIAYVVYLSLYKMHQVAIHGYFRTAMLTLSNLFRRSTHAKIKMH</sequence>
<keyword evidence="3" id="KW-1185">Reference proteome</keyword>
<comment type="caution">
    <text evidence="2">The sequence shown here is derived from an EMBL/GenBank/DDBJ whole genome shotgun (WGS) entry which is preliminary data.</text>
</comment>
<keyword evidence="1" id="KW-1133">Transmembrane helix</keyword>
<name>A0ABT1UBU3_9GAMM</name>
<evidence type="ECO:0000256" key="1">
    <source>
        <dbReference type="SAM" id="Phobius"/>
    </source>
</evidence>
<dbReference type="Proteomes" id="UP001524586">
    <property type="component" value="Unassembled WGS sequence"/>
</dbReference>
<keyword evidence="1" id="KW-0472">Membrane</keyword>